<proteinExistence type="predicted"/>
<reference evidence="2 3" key="1">
    <citation type="submission" date="2019-08" db="EMBL/GenBank/DDBJ databases">
        <title>Draft genome sequencing and comparative genomics of hatchery-associated Vibrios.</title>
        <authorList>
            <person name="Kehlet-Delgado H."/>
            <person name="Mueller R.S."/>
        </authorList>
    </citation>
    <scope>NUCLEOTIDE SEQUENCE [LARGE SCALE GENOMIC DNA]</scope>
    <source>
        <strain evidence="2 3">01-65-5-1</strain>
    </source>
</reference>
<evidence type="ECO:0008006" key="4">
    <source>
        <dbReference type="Google" id="ProtNLM"/>
    </source>
</evidence>
<evidence type="ECO:0000256" key="1">
    <source>
        <dbReference type="SAM" id="Coils"/>
    </source>
</evidence>
<evidence type="ECO:0000313" key="2">
    <source>
        <dbReference type="EMBL" id="NOI81312.1"/>
    </source>
</evidence>
<organism evidence="2 3">
    <name type="scientific">Vibrio tubiashii</name>
    <dbReference type="NCBI Taxonomy" id="29498"/>
    <lineage>
        <taxon>Bacteria</taxon>
        <taxon>Pseudomonadati</taxon>
        <taxon>Pseudomonadota</taxon>
        <taxon>Gammaproteobacteria</taxon>
        <taxon>Vibrionales</taxon>
        <taxon>Vibrionaceae</taxon>
        <taxon>Vibrio</taxon>
        <taxon>Vibrio oreintalis group</taxon>
    </lineage>
</organism>
<keyword evidence="1" id="KW-0175">Coiled coil</keyword>
<dbReference type="RefSeq" id="WP_171322286.1">
    <property type="nucleotide sequence ID" value="NZ_VTXO01000004.1"/>
</dbReference>
<evidence type="ECO:0000313" key="3">
    <source>
        <dbReference type="Proteomes" id="UP000572722"/>
    </source>
</evidence>
<accession>A0AAE5GQV8</accession>
<sequence length="736" mass="84524">MAIGLKRQSSLDLHLEGSIGSFKVSKEKQESLEVKYFLTHVSLDLAGGGQNEKFLKQLCPVREIFDVNQQEFDEMMQRDIDDARVSKDLVPYILDSSQTGTIKFFPPIVVMCLPIKNDSNNPDDFYPEVFQGQAEGDDFSPDGYFVTRSGKFGSEVFEFKQPISDGEALSHDLARLSINTSKTRMIIVDGQHRAMALLALYRNLRDDWSDEKRRPFKSYYSEWSPEYIKEFDLDSIQLPVILCTVPTLDKEYNGDADLKKAARSIFLTLNKNAKPVTKTRNMLLDDNDLISHFMRGTLSKIKNGDERSNTALDIYCIELDQDGDKQKISNPIALSAVNHFYYMVEHLMLNTQEDVNGVSARGGRFSTRTTNEKIRPALERLDCFNLLGSDAMNTIRRDFFNNQQVELLTHTFESRYGQFIARMFQRFGVFSAHTKAAEKLRREVESHSDVHLKPMLFEGQGMIRTFEAHRENLAEKLKKDSGYFSDEVPKIESIKSKLDSTKVALEEAIDNFKEYRARNFLSALPDSQIVEGEKIKPFLRKMIDEWYSNIFTSVAFQSGIICGFFFELEKKKGFLQFDESTLSLFDQYLESIEAYLVPQSIPKLRGLISLLSGKVEGSSVDDFANISRGSADTFRSVVYPAEMQPDAWTSYKYLFCEMWEKRIDSEDVKESLSEGLVECREQIKSNLLERMKSNYIKENRLPTDESLDEDILKTLKATRTENYKLMLSYIEKSSVL</sequence>
<dbReference type="AlphaFoldDB" id="A0AAE5GQV8"/>
<feature type="coiled-coil region" evidence="1">
    <location>
        <begin position="491"/>
        <end position="518"/>
    </location>
</feature>
<name>A0AAE5GQV8_9VIBR</name>
<dbReference type="Proteomes" id="UP000572722">
    <property type="component" value="Unassembled WGS sequence"/>
</dbReference>
<protein>
    <recommendedName>
        <fullName evidence="4">DGQHR domain-containing protein</fullName>
    </recommendedName>
</protein>
<gene>
    <name evidence="2" type="ORF">F0237_11620</name>
</gene>
<comment type="caution">
    <text evidence="2">The sequence shown here is derived from an EMBL/GenBank/DDBJ whole genome shotgun (WGS) entry which is preliminary data.</text>
</comment>
<dbReference type="EMBL" id="VTXO01000004">
    <property type="protein sequence ID" value="NOI81312.1"/>
    <property type="molecule type" value="Genomic_DNA"/>
</dbReference>